<dbReference type="VEuPathDB" id="FungiDB:FUN_007740"/>
<dbReference type="VEuPathDB" id="FungiDB:RhiirA1_445541"/>
<accession>A0A2N1MG28</accession>
<evidence type="ECO:0000313" key="3">
    <source>
        <dbReference type="Proteomes" id="UP000233469"/>
    </source>
</evidence>
<evidence type="ECO:0000256" key="1">
    <source>
        <dbReference type="SAM" id="MobiDB-lite"/>
    </source>
</evidence>
<protein>
    <submittedName>
        <fullName evidence="2">Uncharacterized protein</fullName>
    </submittedName>
</protein>
<sequence>MGKSNKKKSPQQSIPVQEFVDSFTNSFASLLGDIVHYHIQCGGVESDYYKTATENIILKGDIVMAQSILDNVRVTKQFMKTLNQAIISGARCKARQMLDSLSSRYQNALPSLVQNAVKAQLKKKEKKVSKQKAPVSDDADANLVIDESMNIDDNVDPDTTESQPNQE</sequence>
<dbReference type="AlphaFoldDB" id="A0A2N1MG28"/>
<gene>
    <name evidence="2" type="ORF">RhiirC2_793131</name>
</gene>
<dbReference type="EMBL" id="LLXL01002542">
    <property type="protein sequence ID" value="PKK60576.1"/>
    <property type="molecule type" value="Genomic_DNA"/>
</dbReference>
<organism evidence="2 3">
    <name type="scientific">Rhizophagus irregularis</name>
    <dbReference type="NCBI Taxonomy" id="588596"/>
    <lineage>
        <taxon>Eukaryota</taxon>
        <taxon>Fungi</taxon>
        <taxon>Fungi incertae sedis</taxon>
        <taxon>Mucoromycota</taxon>
        <taxon>Glomeromycotina</taxon>
        <taxon>Glomeromycetes</taxon>
        <taxon>Glomerales</taxon>
        <taxon>Glomeraceae</taxon>
        <taxon>Rhizophagus</taxon>
    </lineage>
</organism>
<feature type="non-terminal residue" evidence="2">
    <location>
        <position position="167"/>
    </location>
</feature>
<proteinExistence type="predicted"/>
<evidence type="ECO:0000313" key="2">
    <source>
        <dbReference type="EMBL" id="PKK60576.1"/>
    </source>
</evidence>
<feature type="compositionally biased region" description="Acidic residues" evidence="1">
    <location>
        <begin position="149"/>
        <end position="159"/>
    </location>
</feature>
<reference evidence="2 3" key="2">
    <citation type="submission" date="2017-10" db="EMBL/GenBank/DDBJ databases">
        <title>Extensive intraspecific genome diversity in a model arbuscular mycorrhizal fungus.</title>
        <authorList>
            <person name="Chen E.C.H."/>
            <person name="Morin E."/>
            <person name="Baudet D."/>
            <person name="Noel J."/>
            <person name="Ndikumana S."/>
            <person name="Charron P."/>
            <person name="St-Onge C."/>
            <person name="Giorgi J."/>
            <person name="Grigoriev I.V."/>
            <person name="Roux C."/>
            <person name="Martin F.M."/>
            <person name="Corradi N."/>
        </authorList>
    </citation>
    <scope>NUCLEOTIDE SEQUENCE [LARGE SCALE GENOMIC DNA]</scope>
    <source>
        <strain evidence="2 3">C2</strain>
    </source>
</reference>
<name>A0A2N1MG28_9GLOM</name>
<comment type="caution">
    <text evidence="2">The sequence shown here is derived from an EMBL/GenBank/DDBJ whole genome shotgun (WGS) entry which is preliminary data.</text>
</comment>
<reference evidence="2 3" key="1">
    <citation type="submission" date="2016-04" db="EMBL/GenBank/DDBJ databases">
        <title>Genome analyses suggest a sexual origin of heterokaryosis in a supposedly ancient asexual fungus.</title>
        <authorList>
            <person name="Ropars J."/>
            <person name="Sedzielewska K."/>
            <person name="Noel J."/>
            <person name="Charron P."/>
            <person name="Farinelli L."/>
            <person name="Marton T."/>
            <person name="Kruger M."/>
            <person name="Pelin A."/>
            <person name="Brachmann A."/>
            <person name="Corradi N."/>
        </authorList>
    </citation>
    <scope>NUCLEOTIDE SEQUENCE [LARGE SCALE GENOMIC DNA]</scope>
    <source>
        <strain evidence="2 3">C2</strain>
    </source>
</reference>
<dbReference type="Proteomes" id="UP000233469">
    <property type="component" value="Unassembled WGS sequence"/>
</dbReference>
<feature type="region of interest" description="Disordered" evidence="1">
    <location>
        <begin position="124"/>
        <end position="167"/>
    </location>
</feature>